<protein>
    <submittedName>
        <fullName evidence="2">Uncharacterized protein</fullName>
    </submittedName>
</protein>
<organism evidence="2 3">
    <name type="scientific">Pontibacillus chungwhensis</name>
    <dbReference type="NCBI Taxonomy" id="265426"/>
    <lineage>
        <taxon>Bacteria</taxon>
        <taxon>Bacillati</taxon>
        <taxon>Bacillota</taxon>
        <taxon>Bacilli</taxon>
        <taxon>Bacillales</taxon>
        <taxon>Bacillaceae</taxon>
        <taxon>Pontibacillus</taxon>
    </lineage>
</organism>
<reference evidence="2 3" key="1">
    <citation type="submission" date="2023-05" db="EMBL/GenBank/DDBJ databases">
        <title>Comparative genomics reveals the evidence of polycyclic aromatic hydrocarbons degradation in moderately halophilic genus Pontibacillus.</title>
        <authorList>
            <person name="Yang H."/>
            <person name="Qian Z."/>
        </authorList>
    </citation>
    <scope>NUCLEOTIDE SEQUENCE [LARGE SCALE GENOMIC DNA]</scope>
    <source>
        <strain evidence="3">HN14</strain>
    </source>
</reference>
<evidence type="ECO:0000313" key="2">
    <source>
        <dbReference type="EMBL" id="WIF98810.1"/>
    </source>
</evidence>
<gene>
    <name evidence="2" type="ORF">QNI29_03920</name>
</gene>
<name>A0ABY8UZP0_9BACI</name>
<proteinExistence type="predicted"/>
<evidence type="ECO:0000256" key="1">
    <source>
        <dbReference type="SAM" id="MobiDB-lite"/>
    </source>
</evidence>
<feature type="region of interest" description="Disordered" evidence="1">
    <location>
        <begin position="1"/>
        <end position="23"/>
    </location>
</feature>
<feature type="compositionally biased region" description="Polar residues" evidence="1">
    <location>
        <begin position="1"/>
        <end position="19"/>
    </location>
</feature>
<dbReference type="Proteomes" id="UP001236652">
    <property type="component" value="Chromosome"/>
</dbReference>
<dbReference type="EMBL" id="CP126446">
    <property type="protein sequence ID" value="WIF98810.1"/>
    <property type="molecule type" value="Genomic_DNA"/>
</dbReference>
<sequence>MSNRLSSRTLTAGGWQSENGMKDVPSERLHGMASLVSFEAYY</sequence>
<evidence type="ECO:0000313" key="3">
    <source>
        <dbReference type="Proteomes" id="UP001236652"/>
    </source>
</evidence>
<keyword evidence="3" id="KW-1185">Reference proteome</keyword>
<accession>A0ABY8UZP0</accession>
<dbReference type="RefSeq" id="WP_255688659.1">
    <property type="nucleotide sequence ID" value="NZ_CP126446.1"/>
</dbReference>